<gene>
    <name evidence="2" type="ORF">HQ865_01660</name>
</gene>
<protein>
    <submittedName>
        <fullName evidence="2">Pectate lyase</fullName>
    </submittedName>
</protein>
<organism evidence="2 3">
    <name type="scientific">Mucilaginibacter mali</name>
    <dbReference type="NCBI Taxonomy" id="2740462"/>
    <lineage>
        <taxon>Bacteria</taxon>
        <taxon>Pseudomonadati</taxon>
        <taxon>Bacteroidota</taxon>
        <taxon>Sphingobacteriia</taxon>
        <taxon>Sphingobacteriales</taxon>
        <taxon>Sphingobacteriaceae</taxon>
        <taxon>Mucilaginibacter</taxon>
    </lineage>
</organism>
<dbReference type="Pfam" id="PF19815">
    <property type="entry name" value="DUF6298"/>
    <property type="match status" value="1"/>
</dbReference>
<accession>A0A7D4U8W1</accession>
<keyword evidence="2" id="KW-0456">Lyase</keyword>
<keyword evidence="3" id="KW-1185">Reference proteome</keyword>
<dbReference type="SUPFAM" id="SSF51126">
    <property type="entry name" value="Pectin lyase-like"/>
    <property type="match status" value="1"/>
</dbReference>
<dbReference type="KEGG" id="mmab:HQ865_01660"/>
<dbReference type="InterPro" id="IPR046265">
    <property type="entry name" value="DUF6298"/>
</dbReference>
<evidence type="ECO:0000259" key="1">
    <source>
        <dbReference type="Pfam" id="PF19815"/>
    </source>
</evidence>
<feature type="domain" description="DUF6298" evidence="1">
    <location>
        <begin position="483"/>
        <end position="972"/>
    </location>
</feature>
<proteinExistence type="predicted"/>
<dbReference type="Proteomes" id="UP000505355">
    <property type="component" value="Chromosome"/>
</dbReference>
<evidence type="ECO:0000313" key="3">
    <source>
        <dbReference type="Proteomes" id="UP000505355"/>
    </source>
</evidence>
<dbReference type="InterPro" id="IPR011050">
    <property type="entry name" value="Pectin_lyase_fold/virulence"/>
</dbReference>
<evidence type="ECO:0000313" key="2">
    <source>
        <dbReference type="EMBL" id="QKJ28518.1"/>
    </source>
</evidence>
<reference evidence="2 3" key="1">
    <citation type="submission" date="2020-05" db="EMBL/GenBank/DDBJ databases">
        <title>Mucilaginibacter mali sp. nov.</title>
        <authorList>
            <person name="Kim H.S."/>
            <person name="Lee K.C."/>
            <person name="Suh M.K."/>
            <person name="Kim J.-S."/>
            <person name="Han K.-I."/>
            <person name="Eom M.K."/>
            <person name="Shin Y.K."/>
            <person name="Lee J.-S."/>
        </authorList>
    </citation>
    <scope>NUCLEOTIDE SEQUENCE [LARGE SCALE GENOMIC DNA]</scope>
    <source>
        <strain evidence="2 3">G2-14</strain>
    </source>
</reference>
<dbReference type="GO" id="GO:0016829">
    <property type="term" value="F:lyase activity"/>
    <property type="evidence" value="ECO:0007669"/>
    <property type="project" value="UniProtKB-KW"/>
</dbReference>
<dbReference type="PROSITE" id="PS51257">
    <property type="entry name" value="PROKAR_LIPOPROTEIN"/>
    <property type="match status" value="1"/>
</dbReference>
<dbReference type="Gene3D" id="2.160.20.10">
    <property type="entry name" value="Single-stranded right-handed beta-helix, Pectin lyase-like"/>
    <property type="match status" value="1"/>
</dbReference>
<sequence length="1055" mass="116038">MSGFKLKSLHSLVWFIIGCVLWWHTPLIAQDKKKAPKPQSPVAAEKGGKLVYATAPNGDRIPDYSYAGYMASEQPIPTVQVKVVVPVKPGDATLRIQAALDYVAALPANAEGIRGAVLLNKGTYTVNGSLKMNASGVILRGSGMGNDGTILLAAGKDRETFIKVAGKNDRHKENEIKITDAYVPVNAFTFHVASAGNLKAGDKILVHRPSTAAWIAALGVQSFGGGLGTLGWHPGDQDIDWDRKIIDVKGNAITVDAPLTTALDTTYGGGTIAKYDWQGRIAQVGIENILLRSAYDTTNPKDEAHRWMAITMENVSDAWVRQVTFQHFAGSAVFVLETANRVTVEDCRSLAPVSEIGGYRRNTFWTMGGQTLFQRLYSEQGYHDFGTGFCTPGPTAFVQCMGSQSLSFSGGLDSWASGVLFDVTSIDGQAISYKNREQDGQGAGWNAANSMLWNCTAAHIDCYAPPTAQNWAYGAWAQFGGNGYWESANSTIAPRSFFYAQLTDRLGKDVSKQADILQIMTEPSSSPTPEQAAALMAEARKPQTTMGDWVNSASKRKPISIASAGAKSIDDIGYKTPATPALAPAMAIKNGWLVRGNSILQGMHYESPWWNGNVKPNYLEKTAKPDITRWVPGRTGTGLTDDLNEVSDWLLNSHTVVLEHNYGLWYERRRDDHERIRRADGDVWAPFYELPFGRSGSEKDLAYDGLSKYDLTKYNIWYWSRLKQFADLADQKGLVLFHNNFFQHNIIEAGAHYTDFPWRTANNINSTGFPEPVNYAGDKRQFMAEQFYDETDPARRKLLVAYINKCMDNFAGNNGVLQATSAEFTGPLHFMQFWVETVKQWEIAHKQKQIITLSATKDVQDGILNDPSKASVINAIDIRYWYYEGSGKLYAPLGGQSLAPRQQERVFKPKAVSFESVYNAVHEYRVKYPEKAVLFSADGFDHFGWAVFIAGGSLPVLPAHTDKQLLTDAATMLPVELSGAPKGQWALGGAKGCIVYSESDSAIKPKLTANINYKVQWIDPKTGEVMPGSQQIKGGEGIELKAPKTGPAILWLSRI</sequence>
<name>A0A7D4U8W1_9SPHI</name>
<dbReference type="InterPro" id="IPR012334">
    <property type="entry name" value="Pectin_lyas_fold"/>
</dbReference>
<dbReference type="EMBL" id="CP054139">
    <property type="protein sequence ID" value="QKJ28518.1"/>
    <property type="molecule type" value="Genomic_DNA"/>
</dbReference>
<dbReference type="AlphaFoldDB" id="A0A7D4U8W1"/>